<reference evidence="1" key="2">
    <citation type="submission" date="2012-06" db="EMBL/GenBank/DDBJ databases">
        <authorList>
            <person name="Yu Y."/>
            <person name="Currie J."/>
            <person name="Lomeli R."/>
            <person name="Angelova A."/>
            <person name="Collura K."/>
            <person name="Wissotski M."/>
            <person name="Campos D."/>
            <person name="Kudrna D."/>
            <person name="Golser W."/>
            <person name="Ashely E."/>
            <person name="Descour A."/>
            <person name="Fernandes J."/>
            <person name="Soderlund C."/>
            <person name="Walbot V."/>
        </authorList>
    </citation>
    <scope>NUCLEOTIDE SEQUENCE</scope>
    <source>
        <strain evidence="1">B73</strain>
    </source>
</reference>
<sequence>MLSGAITSTWMYPLVCPTKRTPPVAISVIQILSTLPTIPWYGDNDSKTEVSSRLRFFHFIARYLLHPSSRASLEKPRCRCTCRKRMSTTKTCRFTERCVLRELILLYEVNSLREILISLTSKWDVSLVQTISSNVFWGIQLIKCRSDVLINDN</sequence>
<organism evidence="1">
    <name type="scientific">Zea mays</name>
    <name type="common">Maize</name>
    <dbReference type="NCBI Taxonomy" id="4577"/>
    <lineage>
        <taxon>Eukaryota</taxon>
        <taxon>Viridiplantae</taxon>
        <taxon>Streptophyta</taxon>
        <taxon>Embryophyta</taxon>
        <taxon>Tracheophyta</taxon>
        <taxon>Spermatophyta</taxon>
        <taxon>Magnoliopsida</taxon>
        <taxon>Liliopsida</taxon>
        <taxon>Poales</taxon>
        <taxon>Poaceae</taxon>
        <taxon>PACMAD clade</taxon>
        <taxon>Panicoideae</taxon>
        <taxon>Andropogonodae</taxon>
        <taxon>Andropogoneae</taxon>
        <taxon>Tripsacinae</taxon>
        <taxon>Zea</taxon>
    </lineage>
</organism>
<accession>B7ZZQ6</accession>
<dbReference type="AlphaFoldDB" id="B7ZZQ6"/>
<name>B7ZZQ6_MAIZE</name>
<evidence type="ECO:0000313" key="1">
    <source>
        <dbReference type="EMBL" id="ACL53405.1"/>
    </source>
</evidence>
<protein>
    <submittedName>
        <fullName evidence="1">Uncharacterized protein</fullName>
    </submittedName>
</protein>
<reference evidence="1" key="1">
    <citation type="journal article" date="2009" name="PLoS Genet.">
        <title>Sequencing, mapping, and analysis of 27,455 maize full-length cDNAs.</title>
        <authorList>
            <person name="Soderlund C."/>
            <person name="Descour A."/>
            <person name="Kudrna D."/>
            <person name="Bomhoff M."/>
            <person name="Boyd L."/>
            <person name="Currie J."/>
            <person name="Angelova A."/>
            <person name="Collura K."/>
            <person name="Wissotski M."/>
            <person name="Ashley E."/>
            <person name="Morrow D."/>
            <person name="Fernandes J."/>
            <person name="Walbot V."/>
            <person name="Yu Y."/>
        </authorList>
    </citation>
    <scope>NUCLEOTIDE SEQUENCE</scope>
    <source>
        <strain evidence="1">B73</strain>
    </source>
</reference>
<proteinExistence type="evidence at transcript level"/>
<dbReference type="EMBL" id="BT054798">
    <property type="protein sequence ID" value="ACL53405.1"/>
    <property type="molecule type" value="mRNA"/>
</dbReference>